<gene>
    <name evidence="7" type="primary">ABSGL_14313.1 scaffold 14385</name>
</gene>
<dbReference type="OrthoDB" id="411524at2759"/>
<dbReference type="SUPFAM" id="SSF53448">
    <property type="entry name" value="Nucleotide-diphospho-sugar transferases"/>
    <property type="match status" value="1"/>
</dbReference>
<evidence type="ECO:0000313" key="7">
    <source>
        <dbReference type="EMBL" id="SAM08650.1"/>
    </source>
</evidence>
<dbReference type="PANTHER" id="PTHR12270:SF25">
    <property type="entry name" value="GLYCOSYLTRANSFERASE-LIKE PROTEIN LARGE"/>
    <property type="match status" value="1"/>
</dbReference>
<dbReference type="PANTHER" id="PTHR12270">
    <property type="entry name" value="GLYCOSYLTRANSFERASE-RELATED"/>
    <property type="match status" value="1"/>
</dbReference>
<dbReference type="Pfam" id="PF13896">
    <property type="entry name" value="Glyco_transf_49"/>
    <property type="match status" value="2"/>
</dbReference>
<evidence type="ECO:0008006" key="9">
    <source>
        <dbReference type="Google" id="ProtNLM"/>
    </source>
</evidence>
<sequence length="402" mass="46473">MTSGSTWHQAPSSDMNSGIHPRAGQDILYISSENTDAQQVAQSWTNIEGFFGECTITGTSEHVSEPNLKSKLFSSALGPSTLKPYYYKARHPVHQKDITLSTLVTRNRFPVLGRLASHYKGPISAAIHINDDATKDQVMKELDGLFDTNPDVRQYVDVHLIIDPFDRQFNLWRNVAKLYARTDYIMMLDVDFYLCTDFRHRVLSNPSVLAKLDAGRTALVVPAFEYLLQDDGLDASTFPTHKTDLIQQVQQDRIDMFHKSWLNGHGATNYSHWYTSSDLYKVTDYNFSYEPYVIFKKDGAPWCDERFIGYGANKAACLYEIYLAGLEYWVLPDDFLIHQTHSYPEDTRRKERQYNRKLYSNFREELCLRYSRKYMATGEWDTARSDNLKTECQKIRGYRSAV</sequence>
<dbReference type="InterPro" id="IPR029044">
    <property type="entry name" value="Nucleotide-diphossugar_trans"/>
</dbReference>
<keyword evidence="8" id="KW-1185">Reference proteome</keyword>
<evidence type="ECO:0000256" key="4">
    <source>
        <dbReference type="ARBA" id="ARBA00022989"/>
    </source>
</evidence>
<evidence type="ECO:0000256" key="2">
    <source>
        <dbReference type="ARBA" id="ARBA00022692"/>
    </source>
</evidence>
<dbReference type="InParanoid" id="A0A168SMH8"/>
<evidence type="ECO:0000256" key="3">
    <source>
        <dbReference type="ARBA" id="ARBA00022968"/>
    </source>
</evidence>
<proteinExistence type="predicted"/>
<evidence type="ECO:0000256" key="5">
    <source>
        <dbReference type="ARBA" id="ARBA00023136"/>
    </source>
</evidence>
<dbReference type="Proteomes" id="UP000078561">
    <property type="component" value="Unassembled WGS sequence"/>
</dbReference>
<dbReference type="STRING" id="4829.A0A168SMH8"/>
<accession>A0A168SMH8</accession>
<keyword evidence="3" id="KW-0735">Signal-anchor</keyword>
<dbReference type="GO" id="GO:0035269">
    <property type="term" value="P:protein O-linked glycosylation via mannose"/>
    <property type="evidence" value="ECO:0007669"/>
    <property type="project" value="TreeGrafter"/>
</dbReference>
<evidence type="ECO:0000256" key="1">
    <source>
        <dbReference type="ARBA" id="ARBA00004606"/>
    </source>
</evidence>
<evidence type="ECO:0000313" key="8">
    <source>
        <dbReference type="Proteomes" id="UP000078561"/>
    </source>
</evidence>
<keyword evidence="6" id="KW-0325">Glycoprotein</keyword>
<dbReference type="GO" id="GO:0016020">
    <property type="term" value="C:membrane"/>
    <property type="evidence" value="ECO:0007669"/>
    <property type="project" value="UniProtKB-SubCell"/>
</dbReference>
<keyword evidence="2" id="KW-0812">Transmembrane</keyword>
<dbReference type="GO" id="GO:0042285">
    <property type="term" value="F:xylosyltransferase activity"/>
    <property type="evidence" value="ECO:0007669"/>
    <property type="project" value="TreeGrafter"/>
</dbReference>
<reference evidence="7" key="1">
    <citation type="submission" date="2016-04" db="EMBL/GenBank/DDBJ databases">
        <authorList>
            <person name="Evans L.H."/>
            <person name="Alamgir A."/>
            <person name="Owens N."/>
            <person name="Weber N.D."/>
            <person name="Virtaneva K."/>
            <person name="Barbian K."/>
            <person name="Babar A."/>
            <person name="Rosenke K."/>
        </authorList>
    </citation>
    <scope>NUCLEOTIDE SEQUENCE [LARGE SCALE GENOMIC DNA]</scope>
    <source>
        <strain evidence="7">CBS 101.48</strain>
    </source>
</reference>
<dbReference type="EMBL" id="LT554895">
    <property type="protein sequence ID" value="SAM08650.1"/>
    <property type="molecule type" value="Genomic_DNA"/>
</dbReference>
<comment type="subcellular location">
    <subcellularLocation>
        <location evidence="1">Membrane</location>
        <topology evidence="1">Single-pass type II membrane protein</topology>
    </subcellularLocation>
</comment>
<evidence type="ECO:0000256" key="6">
    <source>
        <dbReference type="ARBA" id="ARBA00023180"/>
    </source>
</evidence>
<keyword evidence="4" id="KW-1133">Transmembrane helix</keyword>
<organism evidence="7">
    <name type="scientific">Absidia glauca</name>
    <name type="common">Pin mould</name>
    <dbReference type="NCBI Taxonomy" id="4829"/>
    <lineage>
        <taxon>Eukaryota</taxon>
        <taxon>Fungi</taxon>
        <taxon>Fungi incertae sedis</taxon>
        <taxon>Mucoromycota</taxon>
        <taxon>Mucoromycotina</taxon>
        <taxon>Mucoromycetes</taxon>
        <taxon>Mucorales</taxon>
        <taxon>Cunninghamellaceae</taxon>
        <taxon>Absidia</taxon>
    </lineage>
</organism>
<name>A0A168SMH8_ABSGL</name>
<protein>
    <recommendedName>
        <fullName evidence="9">Glycosyltransferase family 49 protein</fullName>
    </recommendedName>
</protein>
<dbReference type="OMA" id="KGHSATN"/>
<dbReference type="InterPro" id="IPR051292">
    <property type="entry name" value="Xyl/GlcA_transferase"/>
</dbReference>
<dbReference type="AlphaFoldDB" id="A0A168SMH8"/>
<dbReference type="Gene3D" id="3.90.550.10">
    <property type="entry name" value="Spore Coat Polysaccharide Biosynthesis Protein SpsA, Chain A"/>
    <property type="match status" value="1"/>
</dbReference>
<dbReference type="GO" id="GO:0015020">
    <property type="term" value="F:glucuronosyltransferase activity"/>
    <property type="evidence" value="ECO:0007669"/>
    <property type="project" value="TreeGrafter"/>
</dbReference>
<keyword evidence="5" id="KW-0472">Membrane</keyword>